<evidence type="ECO:0000313" key="3">
    <source>
        <dbReference type="Proteomes" id="UP000663722"/>
    </source>
</evidence>
<dbReference type="AlphaFoldDB" id="A0A975GSQ6"/>
<organism evidence="2 3">
    <name type="scientific">Desulfonema magnum</name>
    <dbReference type="NCBI Taxonomy" id="45655"/>
    <lineage>
        <taxon>Bacteria</taxon>
        <taxon>Pseudomonadati</taxon>
        <taxon>Thermodesulfobacteriota</taxon>
        <taxon>Desulfobacteria</taxon>
        <taxon>Desulfobacterales</taxon>
        <taxon>Desulfococcaceae</taxon>
        <taxon>Desulfonema</taxon>
    </lineage>
</organism>
<feature type="domain" description="RNB" evidence="1">
    <location>
        <begin position="276"/>
        <end position="559"/>
    </location>
</feature>
<dbReference type="GO" id="GO:0000175">
    <property type="term" value="F:3'-5'-RNA exonuclease activity"/>
    <property type="evidence" value="ECO:0007669"/>
    <property type="project" value="TreeGrafter"/>
</dbReference>
<protein>
    <submittedName>
        <fullName evidence="2">Ribonuclease domain-containing protein</fullName>
    </submittedName>
</protein>
<evidence type="ECO:0000313" key="2">
    <source>
        <dbReference type="EMBL" id="QTA91318.1"/>
    </source>
</evidence>
<accession>A0A975GSQ6</accession>
<sequence length="664" mass="77143">MESGNIIEYIDRQKIICAVVLEVKTQKLRLLTETNREVKLSENRLSHKCKDRLNLSSGRDRLVEALKDTVNRRMALVDQIDVRELWDVLNTEQEWIDLATMTEFCFPDNPSQDHEAAVVRAFFYDKLYFKFNPDRFFPNSEEQVEQIRTQTRETTRKNRIIEEGGIWLRNVLNDNVSEMSEDKAEFAEILKSVYLFEKNSKHYDLGKAMLAKAGIKVNEMVFDLFVKLGIWDQDEHIELYQYEIPIDFADPVIGHTKHLVEKVKHDSTCLISENNRRDLTDLPLITIDGQATLDFDDALSIEDRGDHYCLGVHIADVGHYVKKGDKIDREAIIRGSSIYLPDQKIPMMPPSLAEDICSLRAGELRPAVSTLIKLSPQGEIIDYEIVPSRIRVKDQLTYYDVNMIAEEDKNISVLHDIAQKFRQKRLSDGAVQISLPEINIWLENGELIVNKTDRETPGRLLVAETMIMANWLMACFLSKHGIPAIYRTQPDPRERLYREDEGSLFQNWMQRKFLSRFVLQPQAEHHAGLGLDAYVTATSPIRKYFDLITQRQIRSVFGLEEPYTPEEIDRAIQMLEQPMSYVSRVQYRRKRYWLLKYLEGKIGEKEEAIVLSKRRNDYLVLIPEYMTECSLPLPGGLRLKPEDLIQVKIQHVNARKDTLSVFMA</sequence>
<dbReference type="EMBL" id="CP061800">
    <property type="protein sequence ID" value="QTA91318.1"/>
    <property type="molecule type" value="Genomic_DNA"/>
</dbReference>
<dbReference type="KEGG" id="dmm:dnm_073820"/>
<dbReference type="InterPro" id="IPR001900">
    <property type="entry name" value="RNase_II/R"/>
</dbReference>
<dbReference type="InterPro" id="IPR056404">
    <property type="entry name" value="HTH_RNase_II"/>
</dbReference>
<dbReference type="GO" id="GO:0006402">
    <property type="term" value="P:mRNA catabolic process"/>
    <property type="evidence" value="ECO:0007669"/>
    <property type="project" value="TreeGrafter"/>
</dbReference>
<dbReference type="InterPro" id="IPR012340">
    <property type="entry name" value="NA-bd_OB-fold"/>
</dbReference>
<dbReference type="RefSeq" id="WP_207679149.1">
    <property type="nucleotide sequence ID" value="NZ_CP061800.1"/>
</dbReference>
<evidence type="ECO:0000259" key="1">
    <source>
        <dbReference type="SMART" id="SM00955"/>
    </source>
</evidence>
<dbReference type="Pfam" id="PF00773">
    <property type="entry name" value="RNB"/>
    <property type="match status" value="1"/>
</dbReference>
<name>A0A975GSQ6_9BACT</name>
<dbReference type="GO" id="GO:0003723">
    <property type="term" value="F:RNA binding"/>
    <property type="evidence" value="ECO:0007669"/>
    <property type="project" value="InterPro"/>
</dbReference>
<dbReference type="GO" id="GO:0000932">
    <property type="term" value="C:P-body"/>
    <property type="evidence" value="ECO:0007669"/>
    <property type="project" value="TreeGrafter"/>
</dbReference>
<dbReference type="Pfam" id="PF23161">
    <property type="entry name" value="HTH_RNase_II"/>
    <property type="match status" value="1"/>
</dbReference>
<keyword evidence="3" id="KW-1185">Reference proteome</keyword>
<reference evidence="2" key="1">
    <citation type="journal article" date="2021" name="Microb. Physiol.">
        <title>Proteogenomic Insights into the Physiology of Marine, Sulfate-Reducing, Filamentous Desulfonema limicola and Desulfonema magnum.</title>
        <authorList>
            <person name="Schnaars V."/>
            <person name="Wohlbrand L."/>
            <person name="Scheve S."/>
            <person name="Hinrichs C."/>
            <person name="Reinhardt R."/>
            <person name="Rabus R."/>
        </authorList>
    </citation>
    <scope>NUCLEOTIDE SEQUENCE</scope>
    <source>
        <strain evidence="2">4be13</strain>
    </source>
</reference>
<dbReference type="PANTHER" id="PTHR23355:SF42">
    <property type="entry name" value="RIBONUCLEASE II, CHLOROPLASTIC_MITOCHONDRIAL"/>
    <property type="match status" value="1"/>
</dbReference>
<dbReference type="SMART" id="SM00955">
    <property type="entry name" value="RNB"/>
    <property type="match status" value="1"/>
</dbReference>
<dbReference type="SUPFAM" id="SSF50249">
    <property type="entry name" value="Nucleic acid-binding proteins"/>
    <property type="match status" value="1"/>
</dbReference>
<proteinExistence type="predicted"/>
<dbReference type="Proteomes" id="UP000663722">
    <property type="component" value="Chromosome"/>
</dbReference>
<dbReference type="InterPro" id="IPR050180">
    <property type="entry name" value="RNR_Ribonuclease"/>
</dbReference>
<gene>
    <name evidence="2" type="ORF">dnm_073820</name>
</gene>
<dbReference type="PANTHER" id="PTHR23355">
    <property type="entry name" value="RIBONUCLEASE"/>
    <property type="match status" value="1"/>
</dbReference>